<dbReference type="GO" id="GO:0005524">
    <property type="term" value="F:ATP binding"/>
    <property type="evidence" value="ECO:0007669"/>
    <property type="project" value="UniProtKB-KW"/>
</dbReference>
<sequence length="193" mass="21266">MDKQRKSLRNDAIARREALSPAHRTDADRAIAAALDELIARLAPTTLGFCWPHRGEPDMRAFVIAWLAADAARRAALPVVVAPDQPMVFREWTASSEMIPDRHGIPMPADGEVLHPDVLLVPLNAFDDAGFRLGYGGGYFDRTLERMAPTPVTIGLGYELGRVSTTHPQPHDHPMDWLVTETGAHPAAIRQRP</sequence>
<dbReference type="SUPFAM" id="SSF100950">
    <property type="entry name" value="NagB/RpiA/CoA transferase-like"/>
    <property type="match status" value="1"/>
</dbReference>
<accession>A0A6C1AYP4</accession>
<gene>
    <name evidence="6" type="ORF">G3580_01935</name>
</gene>
<dbReference type="KEGG" id="azq:G3580_01935"/>
<keyword evidence="3 4" id="KW-0067">ATP-binding</keyword>
<dbReference type="NCBIfam" id="TIGR02727">
    <property type="entry name" value="MTHFS_bact"/>
    <property type="match status" value="1"/>
</dbReference>
<evidence type="ECO:0000256" key="4">
    <source>
        <dbReference type="PIRSR" id="PIRSR006806-1"/>
    </source>
</evidence>
<dbReference type="InterPro" id="IPR037171">
    <property type="entry name" value="NagB/RpiA_transferase-like"/>
</dbReference>
<name>A0A6C1AYP4_9RHOO</name>
<dbReference type="Pfam" id="PF01812">
    <property type="entry name" value="5-FTHF_cyc-lig"/>
    <property type="match status" value="1"/>
</dbReference>
<dbReference type="PIRSF" id="PIRSF006806">
    <property type="entry name" value="FTHF_cligase"/>
    <property type="match status" value="1"/>
</dbReference>
<dbReference type="GO" id="GO:0009396">
    <property type="term" value="P:folic acid-containing compound biosynthetic process"/>
    <property type="evidence" value="ECO:0007669"/>
    <property type="project" value="TreeGrafter"/>
</dbReference>
<dbReference type="GO" id="GO:0046872">
    <property type="term" value="F:metal ion binding"/>
    <property type="evidence" value="ECO:0007669"/>
    <property type="project" value="UniProtKB-KW"/>
</dbReference>
<dbReference type="Proteomes" id="UP000501991">
    <property type="component" value="Chromosome"/>
</dbReference>
<evidence type="ECO:0000256" key="1">
    <source>
        <dbReference type="ARBA" id="ARBA00010638"/>
    </source>
</evidence>
<dbReference type="Gene3D" id="3.40.50.10420">
    <property type="entry name" value="NagB/RpiA/CoA transferase-like"/>
    <property type="match status" value="1"/>
</dbReference>
<dbReference type="PANTHER" id="PTHR23407:SF1">
    <property type="entry name" value="5-FORMYLTETRAHYDROFOLATE CYCLO-LIGASE"/>
    <property type="match status" value="1"/>
</dbReference>
<keyword evidence="5" id="KW-0479">Metal-binding</keyword>
<comment type="similarity">
    <text evidence="1 5">Belongs to the 5-formyltetrahydrofolate cyclo-ligase family.</text>
</comment>
<comment type="cofactor">
    <cofactor evidence="5">
        <name>Mg(2+)</name>
        <dbReference type="ChEBI" id="CHEBI:18420"/>
    </cofactor>
</comment>
<dbReference type="InterPro" id="IPR024185">
    <property type="entry name" value="FTHF_cligase-like_sf"/>
</dbReference>
<dbReference type="RefSeq" id="WP_173763660.1">
    <property type="nucleotide sequence ID" value="NZ_CP048836.1"/>
</dbReference>
<dbReference type="EC" id="6.3.3.2" evidence="5"/>
<reference evidence="6 7" key="1">
    <citation type="submission" date="2020-02" db="EMBL/GenBank/DDBJ databases">
        <title>Nitrogenibacter mangrovi gen. nov., sp. nov. isolated from mangrove sediment, a denitrifying betaproteobacterium.</title>
        <authorList>
            <person name="Liao H."/>
            <person name="Tian Y."/>
        </authorList>
    </citation>
    <scope>NUCLEOTIDE SEQUENCE [LARGE SCALE GENOMIC DNA]</scope>
    <source>
        <strain evidence="6 7">M9-3-2</strain>
    </source>
</reference>
<dbReference type="EMBL" id="CP048836">
    <property type="protein sequence ID" value="QID16492.1"/>
    <property type="molecule type" value="Genomic_DNA"/>
</dbReference>
<dbReference type="GO" id="GO:0035999">
    <property type="term" value="P:tetrahydrofolate interconversion"/>
    <property type="evidence" value="ECO:0007669"/>
    <property type="project" value="TreeGrafter"/>
</dbReference>
<evidence type="ECO:0000256" key="5">
    <source>
        <dbReference type="RuleBase" id="RU361279"/>
    </source>
</evidence>
<comment type="catalytic activity">
    <reaction evidence="5">
        <text>(6S)-5-formyl-5,6,7,8-tetrahydrofolate + ATP = (6R)-5,10-methenyltetrahydrofolate + ADP + phosphate</text>
        <dbReference type="Rhea" id="RHEA:10488"/>
        <dbReference type="ChEBI" id="CHEBI:30616"/>
        <dbReference type="ChEBI" id="CHEBI:43474"/>
        <dbReference type="ChEBI" id="CHEBI:57455"/>
        <dbReference type="ChEBI" id="CHEBI:57457"/>
        <dbReference type="ChEBI" id="CHEBI:456216"/>
        <dbReference type="EC" id="6.3.3.2"/>
    </reaction>
</comment>
<dbReference type="AlphaFoldDB" id="A0A6C1AYP4"/>
<proteinExistence type="inferred from homology"/>
<protein>
    <recommendedName>
        <fullName evidence="5">5-formyltetrahydrofolate cyclo-ligase</fullName>
        <ecNumber evidence="5">6.3.3.2</ecNumber>
    </recommendedName>
</protein>
<dbReference type="GO" id="GO:0030272">
    <property type="term" value="F:5-formyltetrahydrofolate cyclo-ligase activity"/>
    <property type="evidence" value="ECO:0007669"/>
    <property type="project" value="UniProtKB-EC"/>
</dbReference>
<evidence type="ECO:0000256" key="2">
    <source>
        <dbReference type="ARBA" id="ARBA00022741"/>
    </source>
</evidence>
<keyword evidence="6" id="KW-0436">Ligase</keyword>
<keyword evidence="2 4" id="KW-0547">Nucleotide-binding</keyword>
<keyword evidence="5" id="KW-0460">Magnesium</keyword>
<evidence type="ECO:0000313" key="6">
    <source>
        <dbReference type="EMBL" id="QID16492.1"/>
    </source>
</evidence>
<dbReference type="InterPro" id="IPR002698">
    <property type="entry name" value="FTHF_cligase"/>
</dbReference>
<feature type="binding site" evidence="4">
    <location>
        <begin position="5"/>
        <end position="9"/>
    </location>
    <ligand>
        <name>ATP</name>
        <dbReference type="ChEBI" id="CHEBI:30616"/>
    </ligand>
</feature>
<feature type="binding site" evidence="4">
    <location>
        <position position="56"/>
    </location>
    <ligand>
        <name>substrate</name>
    </ligand>
</feature>
<evidence type="ECO:0000313" key="7">
    <source>
        <dbReference type="Proteomes" id="UP000501991"/>
    </source>
</evidence>
<organism evidence="6 7">
    <name type="scientific">Nitrogeniibacter mangrovi</name>
    <dbReference type="NCBI Taxonomy" id="2016596"/>
    <lineage>
        <taxon>Bacteria</taxon>
        <taxon>Pseudomonadati</taxon>
        <taxon>Pseudomonadota</taxon>
        <taxon>Betaproteobacteria</taxon>
        <taxon>Rhodocyclales</taxon>
        <taxon>Zoogloeaceae</taxon>
        <taxon>Nitrogeniibacter</taxon>
    </lineage>
</organism>
<keyword evidence="7" id="KW-1185">Reference proteome</keyword>
<evidence type="ECO:0000256" key="3">
    <source>
        <dbReference type="ARBA" id="ARBA00022840"/>
    </source>
</evidence>
<dbReference type="PANTHER" id="PTHR23407">
    <property type="entry name" value="ATPASE INHIBITOR/5-FORMYLTETRAHYDROFOLATE CYCLO-LIGASE"/>
    <property type="match status" value="1"/>
</dbReference>